<accession>A0A120G7N9</accession>
<dbReference type="EMBL" id="LCYA01000077">
    <property type="protein sequence ID" value="KWV87568.1"/>
    <property type="molecule type" value="Genomic_DNA"/>
</dbReference>
<evidence type="ECO:0000313" key="1">
    <source>
        <dbReference type="EMBL" id="KWV87568.1"/>
    </source>
</evidence>
<dbReference type="AlphaFoldDB" id="A0A120G7N9"/>
<proteinExistence type="predicted"/>
<gene>
    <name evidence="1" type="ORF">PFLmoz3_02851</name>
</gene>
<name>A0A120G7N9_PSEFL</name>
<reference evidence="1 2" key="1">
    <citation type="submission" date="2015-05" db="EMBL/GenBank/DDBJ databases">
        <title>A genomic and transcriptomic approach to investigate the blue pigment phenotype in Pseudomonas fluorescens.</title>
        <authorList>
            <person name="Andreani N.A."/>
            <person name="Cardazzo B."/>
        </authorList>
    </citation>
    <scope>NUCLEOTIDE SEQUENCE [LARGE SCALE GENOMIC DNA]</scope>
    <source>
        <strain evidence="1 2">Ps_22</strain>
    </source>
</reference>
<evidence type="ECO:0000313" key="2">
    <source>
        <dbReference type="Proteomes" id="UP000061348"/>
    </source>
</evidence>
<organism evidence="1 2">
    <name type="scientific">Pseudomonas fluorescens</name>
    <dbReference type="NCBI Taxonomy" id="294"/>
    <lineage>
        <taxon>Bacteria</taxon>
        <taxon>Pseudomonadati</taxon>
        <taxon>Pseudomonadota</taxon>
        <taxon>Gammaproteobacteria</taxon>
        <taxon>Pseudomonadales</taxon>
        <taxon>Pseudomonadaceae</taxon>
        <taxon>Pseudomonas</taxon>
    </lineage>
</organism>
<sequence length="84" mass="9370">MTAWRCNFLFCSKRMNGLTRLDGLTSASWILSIALAREVACLAFEALAEKRLTKDCSSEICAFFLALSDSNCSRDWVATVMYSS</sequence>
<comment type="caution">
    <text evidence="1">The sequence shown here is derived from an EMBL/GenBank/DDBJ whole genome shotgun (WGS) entry which is preliminary data.</text>
</comment>
<dbReference type="Proteomes" id="UP000061348">
    <property type="component" value="Unassembled WGS sequence"/>
</dbReference>
<protein>
    <submittedName>
        <fullName evidence="1">Uncharacterized protein</fullName>
    </submittedName>
</protein>